<dbReference type="PANTHER" id="PTHR46112:SF2">
    <property type="entry name" value="XAA-PRO AMINOPEPTIDASE P-RELATED"/>
    <property type="match status" value="1"/>
</dbReference>
<dbReference type="EMBL" id="JAJOZR010000002">
    <property type="protein sequence ID" value="MCD7108219.1"/>
    <property type="molecule type" value="Genomic_DNA"/>
</dbReference>
<dbReference type="Gene3D" id="3.40.350.10">
    <property type="entry name" value="Creatinase/prolidase N-terminal domain"/>
    <property type="match status" value="1"/>
</dbReference>
<evidence type="ECO:0000313" key="3">
    <source>
        <dbReference type="EMBL" id="MCD7108219.1"/>
    </source>
</evidence>
<evidence type="ECO:0000259" key="2">
    <source>
        <dbReference type="Pfam" id="PF01321"/>
    </source>
</evidence>
<dbReference type="PRINTS" id="PR00599">
    <property type="entry name" value="MAPEPTIDASE"/>
</dbReference>
<organism evidence="3 4">
    <name type="scientific">Rhizobium quercicola</name>
    <dbReference type="NCBI Taxonomy" id="2901226"/>
    <lineage>
        <taxon>Bacteria</taxon>
        <taxon>Pseudomonadati</taxon>
        <taxon>Pseudomonadota</taxon>
        <taxon>Alphaproteobacteria</taxon>
        <taxon>Hyphomicrobiales</taxon>
        <taxon>Rhizobiaceae</taxon>
        <taxon>Rhizobium/Agrobacterium group</taxon>
        <taxon>Rhizobium</taxon>
    </lineage>
</organism>
<dbReference type="GO" id="GO:0008235">
    <property type="term" value="F:metalloexopeptidase activity"/>
    <property type="evidence" value="ECO:0007669"/>
    <property type="project" value="UniProtKB-ARBA"/>
</dbReference>
<dbReference type="InterPro" id="IPR001714">
    <property type="entry name" value="Pept_M24_MAP"/>
</dbReference>
<gene>
    <name evidence="3" type="ORF">LRX75_04080</name>
</gene>
<dbReference type="InterPro" id="IPR036005">
    <property type="entry name" value="Creatinase/aminopeptidase-like"/>
</dbReference>
<dbReference type="Pfam" id="PF00557">
    <property type="entry name" value="Peptidase_M24"/>
    <property type="match status" value="1"/>
</dbReference>
<dbReference type="PANTHER" id="PTHR46112">
    <property type="entry name" value="AMINOPEPTIDASE"/>
    <property type="match status" value="1"/>
</dbReference>
<evidence type="ECO:0000313" key="4">
    <source>
        <dbReference type="Proteomes" id="UP001139089"/>
    </source>
</evidence>
<dbReference type="Gene3D" id="3.90.230.10">
    <property type="entry name" value="Creatinase/methionine aminopeptidase superfamily"/>
    <property type="match status" value="1"/>
</dbReference>
<dbReference type="SUPFAM" id="SSF53092">
    <property type="entry name" value="Creatinase/prolidase N-terminal domain"/>
    <property type="match status" value="1"/>
</dbReference>
<feature type="domain" description="Peptidase M24" evidence="1">
    <location>
        <begin position="194"/>
        <end position="397"/>
    </location>
</feature>
<dbReference type="AlphaFoldDB" id="A0A9X1SZP8"/>
<evidence type="ECO:0000259" key="1">
    <source>
        <dbReference type="Pfam" id="PF00557"/>
    </source>
</evidence>
<name>A0A9X1SZP8_9HYPH</name>
<dbReference type="GO" id="GO:0004177">
    <property type="term" value="F:aminopeptidase activity"/>
    <property type="evidence" value="ECO:0007669"/>
    <property type="project" value="UniProtKB-ARBA"/>
</dbReference>
<reference evidence="3" key="1">
    <citation type="submission" date="2021-12" db="EMBL/GenBank/DDBJ databases">
        <authorList>
            <person name="Li Y."/>
        </authorList>
    </citation>
    <scope>NUCLEOTIDE SEQUENCE</scope>
    <source>
        <strain evidence="3">DKSPLA3</strain>
    </source>
</reference>
<accession>A0A9X1SZP8</accession>
<dbReference type="CDD" id="cd01066">
    <property type="entry name" value="APP_MetAP"/>
    <property type="match status" value="1"/>
</dbReference>
<feature type="domain" description="Creatinase N-terminal" evidence="2">
    <location>
        <begin position="7"/>
        <end position="186"/>
    </location>
</feature>
<dbReference type="InterPro" id="IPR050659">
    <property type="entry name" value="Peptidase_M24B"/>
</dbReference>
<dbReference type="InterPro" id="IPR029149">
    <property type="entry name" value="Creatin/AminoP/Spt16_N"/>
</dbReference>
<comment type="caution">
    <text evidence="3">The sequence shown here is derived from an EMBL/GenBank/DDBJ whole genome shotgun (WGS) entry which is preliminary data.</text>
</comment>
<sequence>MTYLDRDRAARLMAAAGLDALLLFTPEGFAYATGASPGVGTMWRRAGAVAALVPADPGLPIGAVVSDLFEESFRASSDVTDIRVHPLWVETADIRSQDASQPVPDLIAAAWAGAGRVAGFARPETFDAALGFRLAGDLLAARKLGSARVGVELDSLSVSDFAALSVALLGCRLVDGSDVLRRLKMVKSAPEIAHLRTAVTLAEIGIGALAAAIAPGQTRDGLAQVWTSAVQAAAREQDIRNLTGQWEYVSVGAYPWSRGGVVEPGSLIKVDVGCLIGGYTSDTGRTFVCGSPTPLQSRLFDALSQAYEAGLSLIRPGIEMRAVHEAATVAMAKAGFPGFSRGHFGHGLGAGLGSEEWPFFSATSSVVLEPGMVVAFETPWYIDGVGGMIIENQLLITPDGHEVMNSLPSGLVSV</sequence>
<dbReference type="InterPro" id="IPR000587">
    <property type="entry name" value="Creatinase_N"/>
</dbReference>
<dbReference type="SUPFAM" id="SSF55920">
    <property type="entry name" value="Creatinase/aminopeptidase"/>
    <property type="match status" value="1"/>
</dbReference>
<dbReference type="Proteomes" id="UP001139089">
    <property type="component" value="Unassembled WGS sequence"/>
</dbReference>
<protein>
    <submittedName>
        <fullName evidence="3">Xaa-Pro peptidase family protein</fullName>
    </submittedName>
</protein>
<dbReference type="RefSeq" id="WP_231812163.1">
    <property type="nucleotide sequence ID" value="NZ_JAJOZR010000002.1"/>
</dbReference>
<dbReference type="Pfam" id="PF01321">
    <property type="entry name" value="Creatinase_N"/>
    <property type="match status" value="1"/>
</dbReference>
<keyword evidence="4" id="KW-1185">Reference proteome</keyword>
<proteinExistence type="predicted"/>
<dbReference type="InterPro" id="IPR000994">
    <property type="entry name" value="Pept_M24"/>
</dbReference>